<sequence>MNTEALLRKTVHPPCTEEHEIVEIVLPADRTRLSLGDRLALRIGLWLTLRAQRSRPRRTPRAQRAPVSYVRTLDRGITEHEAITLLSFPIQRGLR</sequence>
<comment type="caution">
    <text evidence="1">The sequence shown here is derived from an EMBL/GenBank/DDBJ whole genome shotgun (WGS) entry which is preliminary data.</text>
</comment>
<keyword evidence="2" id="KW-1185">Reference proteome</keyword>
<protein>
    <submittedName>
        <fullName evidence="1">Uncharacterized protein</fullName>
    </submittedName>
</protein>
<organism evidence="1 2">
    <name type="scientific">Microbacterium soli</name>
    <dbReference type="NCBI Taxonomy" id="446075"/>
    <lineage>
        <taxon>Bacteria</taxon>
        <taxon>Bacillati</taxon>
        <taxon>Actinomycetota</taxon>
        <taxon>Actinomycetes</taxon>
        <taxon>Micrococcales</taxon>
        <taxon>Microbacteriaceae</taxon>
        <taxon>Microbacterium</taxon>
    </lineage>
</organism>
<gene>
    <name evidence="1" type="ORF">GCM10022383_23990</name>
</gene>
<evidence type="ECO:0000313" key="1">
    <source>
        <dbReference type="EMBL" id="GAA3945434.1"/>
    </source>
</evidence>
<reference evidence="2" key="1">
    <citation type="journal article" date="2019" name="Int. J. Syst. Evol. Microbiol.">
        <title>The Global Catalogue of Microorganisms (GCM) 10K type strain sequencing project: providing services to taxonomists for standard genome sequencing and annotation.</title>
        <authorList>
            <consortium name="The Broad Institute Genomics Platform"/>
            <consortium name="The Broad Institute Genome Sequencing Center for Infectious Disease"/>
            <person name="Wu L."/>
            <person name="Ma J."/>
        </authorList>
    </citation>
    <scope>NUCLEOTIDE SEQUENCE [LARGE SCALE GENOMIC DNA]</scope>
    <source>
        <strain evidence="2">JCM 17024</strain>
    </source>
</reference>
<name>A0ABP7NFS4_9MICO</name>
<proteinExistence type="predicted"/>
<dbReference type="Proteomes" id="UP001501591">
    <property type="component" value="Unassembled WGS sequence"/>
</dbReference>
<accession>A0ABP7NFS4</accession>
<dbReference type="RefSeq" id="WP_344819932.1">
    <property type="nucleotide sequence ID" value="NZ_BAABCP010000002.1"/>
</dbReference>
<evidence type="ECO:0000313" key="2">
    <source>
        <dbReference type="Proteomes" id="UP001501591"/>
    </source>
</evidence>
<dbReference type="EMBL" id="BAABCP010000002">
    <property type="protein sequence ID" value="GAA3945434.1"/>
    <property type="molecule type" value="Genomic_DNA"/>
</dbReference>